<dbReference type="SUPFAM" id="SSF55781">
    <property type="entry name" value="GAF domain-like"/>
    <property type="match status" value="1"/>
</dbReference>
<keyword evidence="5" id="KW-1185">Reference proteome</keyword>
<evidence type="ECO:0000256" key="1">
    <source>
        <dbReference type="ARBA" id="ARBA00012528"/>
    </source>
</evidence>
<dbReference type="RefSeq" id="WP_026608866.1">
    <property type="nucleotide sequence ID" value="NZ_OX458333.1"/>
</dbReference>
<dbReference type="Gene3D" id="3.30.450.40">
    <property type="match status" value="1"/>
</dbReference>
<sequence length="381" mass="42912">MDELYTKLCVLQSHLDNLVDRIRQNQIKLHRFQTLEMALLTLNSLRELVDQALEDTRILFELDAVSFALVDEKGELKRFLEEDGLNVDKLPNLILLPNGKLLDRTFRKTLRPYLGRYKPDICAAFFPHLPDGTLSSVALLPLYRRGKLMGSLNLASADTARFCEQMATDFLDHLACVLSVCLENTLNFELLRRTSLIDTLTGVNNRRYFEQRISEEVDHALRRGECLSCLFLDIDHFKTVNDCYGHQCGDQVLVGVAQTIRSMLRNSDVLARYGGEEFIALLSTGTNNQAAAEVAERIRRRIADCNFIDREGEVLRISVSIGVATLDPTQVSSIDATAARLIETADKALYQAKNNGRNCVVSYGFIEASLQDAPRQYVAGF</sequence>
<evidence type="ECO:0000313" key="5">
    <source>
        <dbReference type="Proteomes" id="UP001162030"/>
    </source>
</evidence>
<feature type="domain" description="GGDEF" evidence="3">
    <location>
        <begin position="225"/>
        <end position="365"/>
    </location>
</feature>
<accession>A0ABN8WYG4</accession>
<evidence type="ECO:0000259" key="3">
    <source>
        <dbReference type="PROSITE" id="PS50887"/>
    </source>
</evidence>
<dbReference type="EMBL" id="OX458333">
    <property type="protein sequence ID" value="CAI8716959.1"/>
    <property type="molecule type" value="Genomic_DNA"/>
</dbReference>
<reference evidence="4 5" key="1">
    <citation type="submission" date="2023-03" db="EMBL/GenBank/DDBJ databases">
        <authorList>
            <person name="Pearce D."/>
        </authorList>
    </citation>
    <scope>NUCLEOTIDE SEQUENCE [LARGE SCALE GENOMIC DNA]</scope>
    <source>
        <strain evidence="4">Msz</strain>
    </source>
</reference>
<protein>
    <recommendedName>
        <fullName evidence="1">diguanylate cyclase</fullName>
        <ecNumber evidence="1">2.7.7.65</ecNumber>
    </recommendedName>
</protein>
<proteinExistence type="predicted"/>
<dbReference type="InterPro" id="IPR000160">
    <property type="entry name" value="GGDEF_dom"/>
</dbReference>
<dbReference type="SUPFAM" id="SSF55073">
    <property type="entry name" value="Nucleotide cyclase"/>
    <property type="match status" value="1"/>
</dbReference>
<name>A0ABN8WYG4_9GAMM</name>
<dbReference type="InterPro" id="IPR050469">
    <property type="entry name" value="Diguanylate_Cyclase"/>
</dbReference>
<dbReference type="NCBIfam" id="TIGR00254">
    <property type="entry name" value="GGDEF"/>
    <property type="match status" value="1"/>
</dbReference>
<dbReference type="CDD" id="cd01949">
    <property type="entry name" value="GGDEF"/>
    <property type="match status" value="1"/>
</dbReference>
<dbReference type="InterPro" id="IPR043128">
    <property type="entry name" value="Rev_trsase/Diguanyl_cyclase"/>
</dbReference>
<gene>
    <name evidence="4" type="ORF">MSZNOR_0014</name>
</gene>
<dbReference type="Proteomes" id="UP001162030">
    <property type="component" value="Chromosome"/>
</dbReference>
<dbReference type="Gene3D" id="3.30.70.270">
    <property type="match status" value="1"/>
</dbReference>
<evidence type="ECO:0000313" key="4">
    <source>
        <dbReference type="EMBL" id="CAI8716959.1"/>
    </source>
</evidence>
<dbReference type="PROSITE" id="PS50887">
    <property type="entry name" value="GGDEF"/>
    <property type="match status" value="1"/>
</dbReference>
<dbReference type="PANTHER" id="PTHR45138:SF9">
    <property type="entry name" value="DIGUANYLATE CYCLASE DGCM-RELATED"/>
    <property type="match status" value="1"/>
</dbReference>
<dbReference type="EC" id="2.7.7.65" evidence="1"/>
<dbReference type="InterPro" id="IPR007435">
    <property type="entry name" value="DUF484"/>
</dbReference>
<dbReference type="SMART" id="SM00267">
    <property type="entry name" value="GGDEF"/>
    <property type="match status" value="1"/>
</dbReference>
<dbReference type="Pfam" id="PF00990">
    <property type="entry name" value="GGDEF"/>
    <property type="match status" value="1"/>
</dbReference>
<organism evidence="4 5">
    <name type="scientific">Methylocaldum szegediense</name>
    <dbReference type="NCBI Taxonomy" id="73780"/>
    <lineage>
        <taxon>Bacteria</taxon>
        <taxon>Pseudomonadati</taxon>
        <taxon>Pseudomonadota</taxon>
        <taxon>Gammaproteobacteria</taxon>
        <taxon>Methylococcales</taxon>
        <taxon>Methylococcaceae</taxon>
        <taxon>Methylocaldum</taxon>
    </lineage>
</organism>
<dbReference type="InterPro" id="IPR029016">
    <property type="entry name" value="GAF-like_dom_sf"/>
</dbReference>
<dbReference type="InterPro" id="IPR029787">
    <property type="entry name" value="Nucleotide_cyclase"/>
</dbReference>
<evidence type="ECO:0000256" key="2">
    <source>
        <dbReference type="ARBA" id="ARBA00034247"/>
    </source>
</evidence>
<dbReference type="Pfam" id="PF04340">
    <property type="entry name" value="DUF484"/>
    <property type="match status" value="1"/>
</dbReference>
<comment type="catalytic activity">
    <reaction evidence="2">
        <text>2 GTP = 3',3'-c-di-GMP + 2 diphosphate</text>
        <dbReference type="Rhea" id="RHEA:24898"/>
        <dbReference type="ChEBI" id="CHEBI:33019"/>
        <dbReference type="ChEBI" id="CHEBI:37565"/>
        <dbReference type="ChEBI" id="CHEBI:58805"/>
        <dbReference type="EC" id="2.7.7.65"/>
    </reaction>
</comment>
<dbReference type="PANTHER" id="PTHR45138">
    <property type="entry name" value="REGULATORY COMPONENTS OF SENSORY TRANSDUCTION SYSTEM"/>
    <property type="match status" value="1"/>
</dbReference>